<reference evidence="1" key="2">
    <citation type="journal article" date="2015" name="Fish Shellfish Immunol.">
        <title>Early steps in the European eel (Anguilla anguilla)-Vibrio vulnificus interaction in the gills: Role of the RtxA13 toxin.</title>
        <authorList>
            <person name="Callol A."/>
            <person name="Pajuelo D."/>
            <person name="Ebbesson L."/>
            <person name="Teles M."/>
            <person name="MacKenzie S."/>
            <person name="Amaro C."/>
        </authorList>
    </citation>
    <scope>NUCLEOTIDE SEQUENCE</scope>
</reference>
<dbReference type="AlphaFoldDB" id="A0A0E9VFM9"/>
<organism evidence="1">
    <name type="scientific">Anguilla anguilla</name>
    <name type="common">European freshwater eel</name>
    <name type="synonym">Muraena anguilla</name>
    <dbReference type="NCBI Taxonomy" id="7936"/>
    <lineage>
        <taxon>Eukaryota</taxon>
        <taxon>Metazoa</taxon>
        <taxon>Chordata</taxon>
        <taxon>Craniata</taxon>
        <taxon>Vertebrata</taxon>
        <taxon>Euteleostomi</taxon>
        <taxon>Actinopterygii</taxon>
        <taxon>Neopterygii</taxon>
        <taxon>Teleostei</taxon>
        <taxon>Anguilliformes</taxon>
        <taxon>Anguillidae</taxon>
        <taxon>Anguilla</taxon>
    </lineage>
</organism>
<accession>A0A0E9VFM9</accession>
<name>A0A0E9VFM9_ANGAN</name>
<sequence>MTREYLDLLVSPRVKEAKVKGFDSKFRTTVPGLKEN</sequence>
<evidence type="ECO:0000313" key="1">
    <source>
        <dbReference type="EMBL" id="JAH76887.1"/>
    </source>
</evidence>
<protein>
    <submittedName>
        <fullName evidence="1">Uncharacterized protein</fullName>
    </submittedName>
</protein>
<dbReference type="EMBL" id="GBXM01031690">
    <property type="protein sequence ID" value="JAH76887.1"/>
    <property type="molecule type" value="Transcribed_RNA"/>
</dbReference>
<proteinExistence type="predicted"/>
<reference evidence="1" key="1">
    <citation type="submission" date="2014-11" db="EMBL/GenBank/DDBJ databases">
        <authorList>
            <person name="Amaro Gonzalez C."/>
        </authorList>
    </citation>
    <scope>NUCLEOTIDE SEQUENCE</scope>
</reference>